<evidence type="ECO:0000313" key="8">
    <source>
        <dbReference type="EMBL" id="MBO8471451.1"/>
    </source>
</evidence>
<dbReference type="InterPro" id="IPR039420">
    <property type="entry name" value="WalR-like"/>
</dbReference>
<accession>A0A9D9NF74</accession>
<dbReference type="PROSITE" id="PS51755">
    <property type="entry name" value="OMPR_PHOB"/>
    <property type="match status" value="1"/>
</dbReference>
<dbReference type="InterPro" id="IPR011006">
    <property type="entry name" value="CheY-like_superfamily"/>
</dbReference>
<dbReference type="SMART" id="SM00862">
    <property type="entry name" value="Trans_reg_C"/>
    <property type="match status" value="1"/>
</dbReference>
<protein>
    <submittedName>
        <fullName evidence="8">Response regulator transcription factor</fullName>
    </submittedName>
</protein>
<dbReference type="Pfam" id="PF00072">
    <property type="entry name" value="Response_reg"/>
    <property type="match status" value="1"/>
</dbReference>
<feature type="modified residue" description="4-aspartylphosphate" evidence="4">
    <location>
        <position position="54"/>
    </location>
</feature>
<dbReference type="GO" id="GO:0032993">
    <property type="term" value="C:protein-DNA complex"/>
    <property type="evidence" value="ECO:0007669"/>
    <property type="project" value="TreeGrafter"/>
</dbReference>
<sequence length="241" mass="26789">MENQGKILIVDDEADIREILQFNLENAGYEVDCASSAEEALEVLGPEHSLILLDVMMDGMSGFKMAEVVRKERDNQIPIIFLTARSAENDLLTGFSAGGDDYIGKPFSIHEVLARVKAVMKRAASYSAAPAQDPEPVNAGHLKIDVTGKMVYADGVAVVLSKKEFEILSLLASHQGRVYSREEIIGELWKDAPYVLDRTVDVHIARIRNKLGEYKKYITNRSGYGYCFNVTDKNGEEKDDL</sequence>
<dbReference type="Pfam" id="PF00486">
    <property type="entry name" value="Trans_reg_C"/>
    <property type="match status" value="1"/>
</dbReference>
<dbReference type="CDD" id="cd00383">
    <property type="entry name" value="trans_reg_C"/>
    <property type="match status" value="1"/>
</dbReference>
<keyword evidence="2" id="KW-0902">Two-component regulatory system</keyword>
<evidence type="ECO:0000256" key="5">
    <source>
        <dbReference type="PROSITE-ProRule" id="PRU01091"/>
    </source>
</evidence>
<evidence type="ECO:0000259" key="7">
    <source>
        <dbReference type="PROSITE" id="PS51755"/>
    </source>
</evidence>
<dbReference type="PANTHER" id="PTHR48111:SF40">
    <property type="entry name" value="PHOSPHATE REGULON TRANSCRIPTIONAL REGULATORY PROTEIN PHOB"/>
    <property type="match status" value="1"/>
</dbReference>
<evidence type="ECO:0000259" key="6">
    <source>
        <dbReference type="PROSITE" id="PS50110"/>
    </source>
</evidence>
<reference evidence="8" key="1">
    <citation type="submission" date="2020-10" db="EMBL/GenBank/DDBJ databases">
        <authorList>
            <person name="Gilroy R."/>
        </authorList>
    </citation>
    <scope>NUCLEOTIDE SEQUENCE</scope>
    <source>
        <strain evidence="8">B2-22910</strain>
    </source>
</reference>
<feature type="domain" description="OmpR/PhoB-type" evidence="7">
    <location>
        <begin position="134"/>
        <end position="230"/>
    </location>
</feature>
<proteinExistence type="predicted"/>
<dbReference type="Proteomes" id="UP000823603">
    <property type="component" value="Unassembled WGS sequence"/>
</dbReference>
<evidence type="ECO:0000256" key="3">
    <source>
        <dbReference type="ARBA" id="ARBA00023125"/>
    </source>
</evidence>
<dbReference type="GO" id="GO:0006355">
    <property type="term" value="P:regulation of DNA-templated transcription"/>
    <property type="evidence" value="ECO:0007669"/>
    <property type="project" value="InterPro"/>
</dbReference>
<dbReference type="InterPro" id="IPR001789">
    <property type="entry name" value="Sig_transdc_resp-reg_receiver"/>
</dbReference>
<comment type="caution">
    <text evidence="8">The sequence shown here is derived from an EMBL/GenBank/DDBJ whole genome shotgun (WGS) entry which is preliminary data.</text>
</comment>
<dbReference type="GO" id="GO:0005829">
    <property type="term" value="C:cytosol"/>
    <property type="evidence" value="ECO:0007669"/>
    <property type="project" value="TreeGrafter"/>
</dbReference>
<evidence type="ECO:0000313" key="9">
    <source>
        <dbReference type="Proteomes" id="UP000823603"/>
    </source>
</evidence>
<dbReference type="Gene3D" id="1.10.10.10">
    <property type="entry name" value="Winged helix-like DNA-binding domain superfamily/Winged helix DNA-binding domain"/>
    <property type="match status" value="1"/>
</dbReference>
<dbReference type="AlphaFoldDB" id="A0A9D9NF74"/>
<reference evidence="8" key="2">
    <citation type="journal article" date="2021" name="PeerJ">
        <title>Extensive microbial diversity within the chicken gut microbiome revealed by metagenomics and culture.</title>
        <authorList>
            <person name="Gilroy R."/>
            <person name="Ravi A."/>
            <person name="Getino M."/>
            <person name="Pursley I."/>
            <person name="Horton D.L."/>
            <person name="Alikhan N.F."/>
            <person name="Baker D."/>
            <person name="Gharbi K."/>
            <person name="Hall N."/>
            <person name="Watson M."/>
            <person name="Adriaenssens E.M."/>
            <person name="Foster-Nyarko E."/>
            <person name="Jarju S."/>
            <person name="Secka A."/>
            <person name="Antonio M."/>
            <person name="Oren A."/>
            <person name="Chaudhuri R.R."/>
            <person name="La Ragione R."/>
            <person name="Hildebrand F."/>
            <person name="Pallen M.J."/>
        </authorList>
    </citation>
    <scope>NUCLEOTIDE SEQUENCE</scope>
    <source>
        <strain evidence="8">B2-22910</strain>
    </source>
</reference>
<dbReference type="EMBL" id="JADIMB010000096">
    <property type="protein sequence ID" value="MBO8471451.1"/>
    <property type="molecule type" value="Genomic_DNA"/>
</dbReference>
<feature type="domain" description="Response regulatory" evidence="6">
    <location>
        <begin position="6"/>
        <end position="120"/>
    </location>
</feature>
<gene>
    <name evidence="8" type="ORF">IAB82_06610</name>
</gene>
<dbReference type="SMART" id="SM00448">
    <property type="entry name" value="REC"/>
    <property type="match status" value="1"/>
</dbReference>
<dbReference type="Gene3D" id="6.10.250.690">
    <property type="match status" value="1"/>
</dbReference>
<dbReference type="SUPFAM" id="SSF52172">
    <property type="entry name" value="CheY-like"/>
    <property type="match status" value="1"/>
</dbReference>
<feature type="DNA-binding region" description="OmpR/PhoB-type" evidence="5">
    <location>
        <begin position="134"/>
        <end position="230"/>
    </location>
</feature>
<dbReference type="InterPro" id="IPR036388">
    <property type="entry name" value="WH-like_DNA-bd_sf"/>
</dbReference>
<evidence type="ECO:0000256" key="4">
    <source>
        <dbReference type="PROSITE-ProRule" id="PRU00169"/>
    </source>
</evidence>
<organism evidence="8 9">
    <name type="scientific">Candidatus Cryptobacteroides faecavium</name>
    <dbReference type="NCBI Taxonomy" id="2840762"/>
    <lineage>
        <taxon>Bacteria</taxon>
        <taxon>Pseudomonadati</taxon>
        <taxon>Bacteroidota</taxon>
        <taxon>Bacteroidia</taxon>
        <taxon>Bacteroidales</taxon>
        <taxon>Candidatus Cryptobacteroides</taxon>
    </lineage>
</organism>
<dbReference type="PANTHER" id="PTHR48111">
    <property type="entry name" value="REGULATOR OF RPOS"/>
    <property type="match status" value="1"/>
</dbReference>
<dbReference type="Gene3D" id="3.40.50.2300">
    <property type="match status" value="1"/>
</dbReference>
<keyword evidence="1 4" id="KW-0597">Phosphoprotein</keyword>
<evidence type="ECO:0000256" key="1">
    <source>
        <dbReference type="ARBA" id="ARBA00022553"/>
    </source>
</evidence>
<evidence type="ECO:0000256" key="2">
    <source>
        <dbReference type="ARBA" id="ARBA00023012"/>
    </source>
</evidence>
<keyword evidence="3 5" id="KW-0238">DNA-binding</keyword>
<dbReference type="PROSITE" id="PS50110">
    <property type="entry name" value="RESPONSE_REGULATORY"/>
    <property type="match status" value="1"/>
</dbReference>
<dbReference type="GO" id="GO:0000156">
    <property type="term" value="F:phosphorelay response regulator activity"/>
    <property type="evidence" value="ECO:0007669"/>
    <property type="project" value="TreeGrafter"/>
</dbReference>
<dbReference type="GO" id="GO:0000976">
    <property type="term" value="F:transcription cis-regulatory region binding"/>
    <property type="evidence" value="ECO:0007669"/>
    <property type="project" value="TreeGrafter"/>
</dbReference>
<dbReference type="InterPro" id="IPR001867">
    <property type="entry name" value="OmpR/PhoB-type_DNA-bd"/>
</dbReference>
<name>A0A9D9NF74_9BACT</name>